<evidence type="ECO:0000256" key="2">
    <source>
        <dbReference type="ARBA" id="ARBA00023315"/>
    </source>
</evidence>
<evidence type="ECO:0000313" key="4">
    <source>
        <dbReference type="EMBL" id="KAK0384195.1"/>
    </source>
</evidence>
<accession>A0AA39GBE6</accession>
<proteinExistence type="predicted"/>
<keyword evidence="5" id="KW-1185">Reference proteome</keyword>
<dbReference type="EMBL" id="JAPDFR010000008">
    <property type="protein sequence ID" value="KAK0384195.1"/>
    <property type="molecule type" value="Genomic_DNA"/>
</dbReference>
<dbReference type="InterPro" id="IPR016181">
    <property type="entry name" value="Acyl_CoA_acyltransferase"/>
</dbReference>
<dbReference type="CDD" id="cd04301">
    <property type="entry name" value="NAT_SF"/>
    <property type="match status" value="2"/>
</dbReference>
<gene>
    <name evidence="4" type="ORF">NLU13_8283</name>
</gene>
<dbReference type="InterPro" id="IPR000182">
    <property type="entry name" value="GNAT_dom"/>
</dbReference>
<evidence type="ECO:0000256" key="1">
    <source>
        <dbReference type="ARBA" id="ARBA00022679"/>
    </source>
</evidence>
<name>A0AA39GBE6_SARSR</name>
<keyword evidence="2" id="KW-0012">Acyltransferase</keyword>
<dbReference type="Pfam" id="PF00583">
    <property type="entry name" value="Acetyltransf_1"/>
    <property type="match status" value="1"/>
</dbReference>
<dbReference type="AlphaFoldDB" id="A0AA39GBE6"/>
<dbReference type="PANTHER" id="PTHR43877">
    <property type="entry name" value="AMINOALKYLPHOSPHONATE N-ACETYLTRANSFERASE-RELATED-RELATED"/>
    <property type="match status" value="1"/>
</dbReference>
<dbReference type="PROSITE" id="PS51186">
    <property type="entry name" value="GNAT"/>
    <property type="match status" value="1"/>
</dbReference>
<feature type="domain" description="N-acetyltransferase" evidence="3">
    <location>
        <begin position="25"/>
        <end position="182"/>
    </location>
</feature>
<dbReference type="GO" id="GO:0016747">
    <property type="term" value="F:acyltransferase activity, transferring groups other than amino-acyl groups"/>
    <property type="evidence" value="ECO:0007669"/>
    <property type="project" value="InterPro"/>
</dbReference>
<evidence type="ECO:0000313" key="5">
    <source>
        <dbReference type="Proteomes" id="UP001175261"/>
    </source>
</evidence>
<evidence type="ECO:0000259" key="3">
    <source>
        <dbReference type="PROSITE" id="PS51186"/>
    </source>
</evidence>
<organism evidence="4 5">
    <name type="scientific">Sarocladium strictum</name>
    <name type="common">Black bundle disease fungus</name>
    <name type="synonym">Acremonium strictum</name>
    <dbReference type="NCBI Taxonomy" id="5046"/>
    <lineage>
        <taxon>Eukaryota</taxon>
        <taxon>Fungi</taxon>
        <taxon>Dikarya</taxon>
        <taxon>Ascomycota</taxon>
        <taxon>Pezizomycotina</taxon>
        <taxon>Sordariomycetes</taxon>
        <taxon>Hypocreomycetidae</taxon>
        <taxon>Hypocreales</taxon>
        <taxon>Sarocladiaceae</taxon>
        <taxon>Sarocladium</taxon>
    </lineage>
</organism>
<dbReference type="SUPFAM" id="SSF55729">
    <property type="entry name" value="Acyl-CoA N-acyltransferases (Nat)"/>
    <property type="match status" value="2"/>
</dbReference>
<dbReference type="InterPro" id="IPR050832">
    <property type="entry name" value="Bact_Acetyltransf"/>
</dbReference>
<keyword evidence="1" id="KW-0808">Transferase</keyword>
<dbReference type="PANTHER" id="PTHR43877:SF2">
    <property type="entry name" value="AMINOALKYLPHOSPHONATE N-ACETYLTRANSFERASE-RELATED"/>
    <property type="match status" value="1"/>
</dbReference>
<dbReference type="Proteomes" id="UP001175261">
    <property type="component" value="Unassembled WGS sequence"/>
</dbReference>
<dbReference type="Gene3D" id="3.40.630.30">
    <property type="match status" value="1"/>
</dbReference>
<protein>
    <recommendedName>
        <fullName evidence="3">N-acetyltransferase domain-containing protein</fullName>
    </recommendedName>
</protein>
<reference evidence="4" key="1">
    <citation type="submission" date="2022-10" db="EMBL/GenBank/DDBJ databases">
        <title>Determination and structural analysis of whole genome sequence of Sarocladium strictum F4-1.</title>
        <authorList>
            <person name="Hu L."/>
            <person name="Jiang Y."/>
        </authorList>
    </citation>
    <scope>NUCLEOTIDE SEQUENCE</scope>
    <source>
        <strain evidence="4">F4-1</strain>
    </source>
</reference>
<comment type="caution">
    <text evidence="4">The sequence shown here is derived from an EMBL/GenBank/DDBJ whole genome shotgun (WGS) entry which is preliminary data.</text>
</comment>
<sequence>MLYKNIVPGIDNILHPQVACIMSTMFSKPASECSWAELAKLVNKSFEGYIGSPVHMTAEGVEAWFPANFVAPAISPVFFPSSPEDGAEPIAFALLSVRDDRPGQTRLTTMGVVPTFQGRGTGSKVLQEVIEAERKRGTRLLELECIQGNERALKLYTRNGFTKYRELAGWHMTEVPSEASVAHPGLQDCSVEDVDAILAAHGSPDLPWQARGMAKLASPGLGFRLDHAYCVIEKPNDDADTILVYCFIVEPDWRRKGEGKRLIEALVARYPGKKFKARPIFPYEYGESFTKSLENLRIETIGIKLWQMRLDLA</sequence>